<gene>
    <name evidence="1" type="ORF">CK203_081851</name>
</gene>
<dbReference type="EMBL" id="QGNW01001343">
    <property type="protein sequence ID" value="RVW44776.1"/>
    <property type="molecule type" value="Genomic_DNA"/>
</dbReference>
<dbReference type="SUPFAM" id="SSF56219">
    <property type="entry name" value="DNase I-like"/>
    <property type="match status" value="1"/>
</dbReference>
<comment type="caution">
    <text evidence="1">The sequence shown here is derived from an EMBL/GenBank/DDBJ whole genome shotgun (WGS) entry which is preliminary data.</text>
</comment>
<organism evidence="1 2">
    <name type="scientific">Vitis vinifera</name>
    <name type="common">Grape</name>
    <dbReference type="NCBI Taxonomy" id="29760"/>
    <lineage>
        <taxon>Eukaryota</taxon>
        <taxon>Viridiplantae</taxon>
        <taxon>Streptophyta</taxon>
        <taxon>Embryophyta</taxon>
        <taxon>Tracheophyta</taxon>
        <taxon>Spermatophyta</taxon>
        <taxon>Magnoliopsida</taxon>
        <taxon>eudicotyledons</taxon>
        <taxon>Gunneridae</taxon>
        <taxon>Pentapetalae</taxon>
        <taxon>rosids</taxon>
        <taxon>Vitales</taxon>
        <taxon>Vitaceae</taxon>
        <taxon>Viteae</taxon>
        <taxon>Vitis</taxon>
    </lineage>
</organism>
<dbReference type="Proteomes" id="UP000288805">
    <property type="component" value="Unassembled WGS sequence"/>
</dbReference>
<sequence>MCQSLVKYFSLCHTKHNQHACANSKVKRSSGLSVQTETLVGEICEFVDMVYRQTGAIDLVCLQETKIKEIKVGIVRSLGMGRCLEWGAANLRGTAGGVMVFWDNRIGSHFSRAVQCALPRPVFDHALILLDGGGVEQIGKFHLGRKVESLKIGSENLE</sequence>
<protein>
    <submittedName>
        <fullName evidence="1">Uncharacterized protein</fullName>
    </submittedName>
</protein>
<evidence type="ECO:0000313" key="1">
    <source>
        <dbReference type="EMBL" id="RVW44776.1"/>
    </source>
</evidence>
<accession>A0A438EAC7</accession>
<reference evidence="1 2" key="1">
    <citation type="journal article" date="2018" name="PLoS Genet.">
        <title>Population sequencing reveals clonal diversity and ancestral inbreeding in the grapevine cultivar Chardonnay.</title>
        <authorList>
            <person name="Roach M.J."/>
            <person name="Johnson D.L."/>
            <person name="Bohlmann J."/>
            <person name="van Vuuren H.J."/>
            <person name="Jones S.J."/>
            <person name="Pretorius I.S."/>
            <person name="Schmidt S.A."/>
            <person name="Borneman A.R."/>
        </authorList>
    </citation>
    <scope>NUCLEOTIDE SEQUENCE [LARGE SCALE GENOMIC DNA]</scope>
    <source>
        <strain evidence="2">cv. Chardonnay</strain>
        <tissue evidence="1">Leaf</tissue>
    </source>
</reference>
<dbReference type="InterPro" id="IPR036691">
    <property type="entry name" value="Endo/exonu/phosph_ase_sf"/>
</dbReference>
<dbReference type="AlphaFoldDB" id="A0A438EAC7"/>
<name>A0A438EAC7_VITVI</name>
<evidence type="ECO:0000313" key="2">
    <source>
        <dbReference type="Proteomes" id="UP000288805"/>
    </source>
</evidence>
<proteinExistence type="predicted"/>